<name>A0ABY7DV58_MYAAR</name>
<evidence type="ECO:0000313" key="3">
    <source>
        <dbReference type="Proteomes" id="UP001164746"/>
    </source>
</evidence>
<evidence type="ECO:0000256" key="1">
    <source>
        <dbReference type="SAM" id="Phobius"/>
    </source>
</evidence>
<dbReference type="Proteomes" id="UP001164746">
    <property type="component" value="Chromosome 3"/>
</dbReference>
<keyword evidence="3" id="KW-1185">Reference proteome</keyword>
<feature type="transmembrane region" description="Helical" evidence="1">
    <location>
        <begin position="61"/>
        <end position="80"/>
    </location>
</feature>
<dbReference type="EMBL" id="CP111014">
    <property type="protein sequence ID" value="WAR00576.1"/>
    <property type="molecule type" value="Genomic_DNA"/>
</dbReference>
<sequence>MDDPNAEVNVNNDENVAELENELQTLYLNCLESHKTAVQIKSAAKPFLQTPSTMPGSNGKITLLKFVVLPVVMILLGGLLSNQSCNQFMKHSFRRTIIHICSNVSEVTVLLDTSEEDIANHFSESDMPLVILGQNLQPTVSMETLAESSDYGMMVTDFLYDIEYVTCLSRSSLTVGLAGRIDL</sequence>
<protein>
    <submittedName>
        <fullName evidence="2">Uncharacterized protein</fullName>
    </submittedName>
</protein>
<keyword evidence="1" id="KW-0812">Transmembrane</keyword>
<gene>
    <name evidence="2" type="ORF">MAR_024948</name>
</gene>
<keyword evidence="1" id="KW-1133">Transmembrane helix</keyword>
<organism evidence="2 3">
    <name type="scientific">Mya arenaria</name>
    <name type="common">Soft-shell clam</name>
    <dbReference type="NCBI Taxonomy" id="6604"/>
    <lineage>
        <taxon>Eukaryota</taxon>
        <taxon>Metazoa</taxon>
        <taxon>Spiralia</taxon>
        <taxon>Lophotrochozoa</taxon>
        <taxon>Mollusca</taxon>
        <taxon>Bivalvia</taxon>
        <taxon>Autobranchia</taxon>
        <taxon>Heteroconchia</taxon>
        <taxon>Euheterodonta</taxon>
        <taxon>Imparidentia</taxon>
        <taxon>Neoheterodontei</taxon>
        <taxon>Myida</taxon>
        <taxon>Myoidea</taxon>
        <taxon>Myidae</taxon>
        <taxon>Mya</taxon>
    </lineage>
</organism>
<accession>A0ABY7DV58</accession>
<proteinExistence type="predicted"/>
<reference evidence="2" key="1">
    <citation type="submission" date="2022-11" db="EMBL/GenBank/DDBJ databases">
        <title>Centuries of genome instability and evolution in soft-shell clam transmissible cancer (bioRxiv).</title>
        <authorList>
            <person name="Hart S.F.M."/>
            <person name="Yonemitsu M.A."/>
            <person name="Giersch R.M."/>
            <person name="Beal B.F."/>
            <person name="Arriagada G."/>
            <person name="Davis B.W."/>
            <person name="Ostrander E.A."/>
            <person name="Goff S.P."/>
            <person name="Metzger M.J."/>
        </authorList>
    </citation>
    <scope>NUCLEOTIDE SEQUENCE</scope>
    <source>
        <strain evidence="2">MELC-2E11</strain>
        <tissue evidence="2">Siphon/mantle</tissue>
    </source>
</reference>
<keyword evidence="1" id="KW-0472">Membrane</keyword>
<evidence type="ECO:0000313" key="2">
    <source>
        <dbReference type="EMBL" id="WAR00576.1"/>
    </source>
</evidence>